<comment type="caution">
    <text evidence="2">The sequence shown here is derived from an EMBL/GenBank/DDBJ whole genome shotgun (WGS) entry which is preliminary data.</text>
</comment>
<evidence type="ECO:0000313" key="2">
    <source>
        <dbReference type="EMBL" id="ODC03924.1"/>
    </source>
</evidence>
<evidence type="ECO:0000259" key="1">
    <source>
        <dbReference type="Pfam" id="PF01882"/>
    </source>
</evidence>
<dbReference type="PANTHER" id="PTHR33608">
    <property type="entry name" value="BLL2464 PROTEIN"/>
    <property type="match status" value="1"/>
</dbReference>
<feature type="domain" description="DUF58" evidence="1">
    <location>
        <begin position="93"/>
        <end position="274"/>
    </location>
</feature>
<dbReference type="OrthoDB" id="9812729at2"/>
<dbReference type="STRING" id="197479.BFW38_10625"/>
<accession>A0A1E2VAB9</accession>
<protein>
    <recommendedName>
        <fullName evidence="1">DUF58 domain-containing protein</fullName>
    </recommendedName>
</protein>
<proteinExistence type="predicted"/>
<dbReference type="InterPro" id="IPR002881">
    <property type="entry name" value="DUF58"/>
</dbReference>
<dbReference type="Proteomes" id="UP000094291">
    <property type="component" value="Unassembled WGS sequence"/>
</dbReference>
<sequence>MFVLSTGWFKSLAFKRWAKPQGSQGDEVGAASYRSSPSASALSDVPVEVTFQDLCQWRAQAPLLPLSRLLAHAARIPGQHLSPRFGRGMDFKESRIYQPGDDPRHLDWKLTARTGRPHTKLYHEERERPVHLFIDQASHLQFGRCASKAVLAANTAALLAWALLIQGERIGGAVRGSQSESWLPIRRGESAVVQLLHQLVQHNQQLSALTPAVPGALDAHLQQLPQHCSRDTLIFLISDFRDLGHYTLLKRLAHQHRLVLIHLIDPLDEALPAINAPIDQGLGPQPLNTQARQHWQQQHKRHRQQLAQQVLGSGGYLALRSDQPLLRQLSGDIAETS</sequence>
<dbReference type="Pfam" id="PF01882">
    <property type="entry name" value="DUF58"/>
    <property type="match status" value="1"/>
</dbReference>
<organism evidence="2 3">
    <name type="scientific">Terasakiispira papahanaumokuakeensis</name>
    <dbReference type="NCBI Taxonomy" id="197479"/>
    <lineage>
        <taxon>Bacteria</taxon>
        <taxon>Pseudomonadati</taxon>
        <taxon>Pseudomonadota</taxon>
        <taxon>Gammaproteobacteria</taxon>
        <taxon>Oceanospirillales</taxon>
        <taxon>Terasakiispira</taxon>
    </lineage>
</organism>
<evidence type="ECO:0000313" key="3">
    <source>
        <dbReference type="Proteomes" id="UP000094291"/>
    </source>
</evidence>
<dbReference type="AlphaFoldDB" id="A0A1E2VAB9"/>
<keyword evidence="3" id="KW-1185">Reference proteome</keyword>
<dbReference type="PANTHER" id="PTHR33608:SF12">
    <property type="entry name" value="DUF58 DOMAIN-CONTAINING PROTEIN"/>
    <property type="match status" value="1"/>
</dbReference>
<name>A0A1E2VAB9_9GAMM</name>
<reference evidence="2 3" key="1">
    <citation type="submission" date="2016-08" db="EMBL/GenBank/DDBJ databases">
        <authorList>
            <person name="Seilhamer J.J."/>
        </authorList>
    </citation>
    <scope>NUCLEOTIDE SEQUENCE [LARGE SCALE GENOMIC DNA]</scope>
    <source>
        <strain evidence="2 3">PH27A</strain>
    </source>
</reference>
<dbReference type="EMBL" id="MDTQ01000001">
    <property type="protein sequence ID" value="ODC03924.1"/>
    <property type="molecule type" value="Genomic_DNA"/>
</dbReference>
<gene>
    <name evidence="2" type="ORF">BFW38_10625</name>
</gene>